<evidence type="ECO:0000313" key="4">
    <source>
        <dbReference type="Proteomes" id="UP000679992"/>
    </source>
</evidence>
<dbReference type="InterPro" id="IPR023393">
    <property type="entry name" value="START-like_dom_sf"/>
</dbReference>
<protein>
    <recommendedName>
        <fullName evidence="2">Activator of Hsp90 ATPase homologue 1/2-like C-terminal domain-containing protein</fullName>
    </recommendedName>
</protein>
<accession>A0ABQ4MAD8</accession>
<dbReference type="SUPFAM" id="SSF55961">
    <property type="entry name" value="Bet v1-like"/>
    <property type="match status" value="1"/>
</dbReference>
<sequence length="166" mass="19117">MNIATIQKAGHGQQGYTATFERSLKHSAEQVWSFLTENDKLKQWFPELSVDELVEGGEIKFDMGNGSFEEMTLLEVKPYNVLEYTWDQDRVRFELFPTAEGCRLLLIEKITRITDHTPRDLAGWHVCLDVIAALLAGRDFPSRKAEWEERYADYREAISAIGDSQE</sequence>
<dbReference type="CDD" id="cd08899">
    <property type="entry name" value="SRPBCC_CalC_Aha1-like_6"/>
    <property type="match status" value="1"/>
</dbReference>
<comment type="similarity">
    <text evidence="1">Belongs to the AHA1 family.</text>
</comment>
<feature type="domain" description="Activator of Hsp90 ATPase homologue 1/2-like C-terminal" evidence="2">
    <location>
        <begin position="26"/>
        <end position="135"/>
    </location>
</feature>
<dbReference type="Pfam" id="PF08327">
    <property type="entry name" value="AHSA1"/>
    <property type="match status" value="1"/>
</dbReference>
<dbReference type="EMBL" id="BOSL01000004">
    <property type="protein sequence ID" value="GIP52617.1"/>
    <property type="molecule type" value="Genomic_DNA"/>
</dbReference>
<evidence type="ECO:0000259" key="2">
    <source>
        <dbReference type="Pfam" id="PF08327"/>
    </source>
</evidence>
<comment type="caution">
    <text evidence="3">The sequence shown here is derived from an EMBL/GenBank/DDBJ whole genome shotgun (WGS) entry which is preliminary data.</text>
</comment>
<evidence type="ECO:0000256" key="1">
    <source>
        <dbReference type="ARBA" id="ARBA00006817"/>
    </source>
</evidence>
<dbReference type="Gene3D" id="3.30.530.20">
    <property type="match status" value="1"/>
</dbReference>
<dbReference type="Proteomes" id="UP000679992">
    <property type="component" value="Unassembled WGS sequence"/>
</dbReference>
<name>A0ABQ4MAD8_9BACL</name>
<dbReference type="RefSeq" id="WP_213654377.1">
    <property type="nucleotide sequence ID" value="NZ_BOSL01000004.1"/>
</dbReference>
<gene>
    <name evidence="3" type="ORF">J42TS3_16520</name>
</gene>
<proteinExistence type="inferred from homology"/>
<dbReference type="InterPro" id="IPR013538">
    <property type="entry name" value="ASHA1/2-like_C"/>
</dbReference>
<evidence type="ECO:0000313" key="3">
    <source>
        <dbReference type="EMBL" id="GIP52617.1"/>
    </source>
</evidence>
<organism evidence="3 4">
    <name type="scientific">Paenibacillus vini</name>
    <dbReference type="NCBI Taxonomy" id="1476024"/>
    <lineage>
        <taxon>Bacteria</taxon>
        <taxon>Bacillati</taxon>
        <taxon>Bacillota</taxon>
        <taxon>Bacilli</taxon>
        <taxon>Bacillales</taxon>
        <taxon>Paenibacillaceae</taxon>
        <taxon>Paenibacillus</taxon>
    </lineage>
</organism>
<keyword evidence="4" id="KW-1185">Reference proteome</keyword>
<reference evidence="3 4" key="1">
    <citation type="submission" date="2021-03" db="EMBL/GenBank/DDBJ databases">
        <title>Antimicrobial resistance genes in bacteria isolated from Japanese honey, and their potential for conferring macrolide and lincosamide resistance in the American foulbrood pathogen Paenibacillus larvae.</title>
        <authorList>
            <person name="Okamoto M."/>
            <person name="Kumagai M."/>
            <person name="Kanamori H."/>
            <person name="Takamatsu D."/>
        </authorList>
    </citation>
    <scope>NUCLEOTIDE SEQUENCE [LARGE SCALE GENOMIC DNA]</scope>
    <source>
        <strain evidence="3 4">J42TS3</strain>
    </source>
</reference>